<protein>
    <recommendedName>
        <fullName evidence="3">Group-specific protein</fullName>
    </recommendedName>
</protein>
<evidence type="ECO:0008006" key="3">
    <source>
        <dbReference type="Google" id="ProtNLM"/>
    </source>
</evidence>
<evidence type="ECO:0000313" key="2">
    <source>
        <dbReference type="Proteomes" id="UP000559598"/>
    </source>
</evidence>
<comment type="caution">
    <text evidence="1">The sequence shown here is derived from an EMBL/GenBank/DDBJ whole genome shotgun (WGS) entry which is preliminary data.</text>
</comment>
<dbReference type="AlphaFoldDB" id="A0A840DGX4"/>
<sequence>MDKRFLQKELRKLDPTAFDNLKTVLEGAIYDFDLDGTVVVTDRRDWLDIAHFSRAYRLTFRLPEETDVLCTVALEMHLEQIARELLQQADAGCVLTITFRLPMESDAICPFIEKTMRNIWGETRFIRQTLQRDYGSGRIANEVTIEFGRLIREENVDDLLEMIPYMLESLRQLCHMV</sequence>
<reference evidence="1 2" key="1">
    <citation type="submission" date="2020-08" db="EMBL/GenBank/DDBJ databases">
        <title>Genomic Encyclopedia of Type Strains, Phase IV (KMG-IV): sequencing the most valuable type-strain genomes for metagenomic binning, comparative biology and taxonomic classification.</title>
        <authorList>
            <person name="Goeker M."/>
        </authorList>
    </citation>
    <scope>NUCLEOTIDE SEQUENCE [LARGE SCALE GENOMIC DNA]</scope>
    <source>
        <strain evidence="1 2">DSM 17075</strain>
    </source>
</reference>
<gene>
    <name evidence="1" type="ORF">GGR02_000070</name>
</gene>
<name>A0A840DGX4_9BACL</name>
<dbReference type="EMBL" id="JACIDE010000001">
    <property type="protein sequence ID" value="MBB4072324.1"/>
    <property type="molecule type" value="Genomic_DNA"/>
</dbReference>
<proteinExistence type="predicted"/>
<evidence type="ECO:0000313" key="1">
    <source>
        <dbReference type="EMBL" id="MBB4072324.1"/>
    </source>
</evidence>
<dbReference type="Proteomes" id="UP000559598">
    <property type="component" value="Unassembled WGS sequence"/>
</dbReference>
<dbReference type="RefSeq" id="WP_229706050.1">
    <property type="nucleotide sequence ID" value="NZ_BMNP01000002.1"/>
</dbReference>
<accession>A0A840DGX4</accession>
<keyword evidence="2" id="KW-1185">Reference proteome</keyword>
<organism evidence="1 2">
    <name type="scientific">Anoxybacteroides voinovskiense</name>
    <dbReference type="NCBI Taxonomy" id="230470"/>
    <lineage>
        <taxon>Bacteria</taxon>
        <taxon>Bacillati</taxon>
        <taxon>Bacillota</taxon>
        <taxon>Bacilli</taxon>
        <taxon>Bacillales</taxon>
        <taxon>Anoxybacillaceae</taxon>
        <taxon>Anoxybacteroides</taxon>
    </lineage>
</organism>